<evidence type="ECO:0000313" key="3">
    <source>
        <dbReference type="EMBL" id="KYC71330.1"/>
    </source>
</evidence>
<proteinExistence type="inferred from homology"/>
<keyword evidence="2" id="KW-1277">Toxin-antitoxin system</keyword>
<dbReference type="Gene3D" id="2.30.30.110">
    <property type="match status" value="1"/>
</dbReference>
<dbReference type="GO" id="GO:0006402">
    <property type="term" value="P:mRNA catabolic process"/>
    <property type="evidence" value="ECO:0007669"/>
    <property type="project" value="TreeGrafter"/>
</dbReference>
<comment type="similarity">
    <text evidence="1">Belongs to the PemK/MazF family.</text>
</comment>
<protein>
    <recommendedName>
        <fullName evidence="5">mRNA-degrading endonuclease</fullName>
    </recommendedName>
</protein>
<dbReference type="PANTHER" id="PTHR33988">
    <property type="entry name" value="ENDORIBONUCLEASE MAZF-RELATED"/>
    <property type="match status" value="1"/>
</dbReference>
<dbReference type="GO" id="GO:0004521">
    <property type="term" value="F:RNA endonuclease activity"/>
    <property type="evidence" value="ECO:0007669"/>
    <property type="project" value="TreeGrafter"/>
</dbReference>
<evidence type="ECO:0000313" key="4">
    <source>
        <dbReference type="Proteomes" id="UP000075304"/>
    </source>
</evidence>
<dbReference type="InterPro" id="IPR011067">
    <property type="entry name" value="Plasmid_toxin/cell-grow_inhib"/>
</dbReference>
<dbReference type="PANTHER" id="PTHR33988:SF3">
    <property type="entry name" value="ENDORIBONUCLEASE TOXIN CHPB-RELATED"/>
    <property type="match status" value="1"/>
</dbReference>
<dbReference type="RefSeq" id="WP_061574638.1">
    <property type="nucleotide sequence ID" value="NZ_LQYI01000032.1"/>
</dbReference>
<evidence type="ECO:0000256" key="1">
    <source>
        <dbReference type="ARBA" id="ARBA00007521"/>
    </source>
</evidence>
<dbReference type="GO" id="GO:0016075">
    <property type="term" value="P:rRNA catabolic process"/>
    <property type="evidence" value="ECO:0007669"/>
    <property type="project" value="TreeGrafter"/>
</dbReference>
<dbReference type="Pfam" id="PF02452">
    <property type="entry name" value="PemK_toxin"/>
    <property type="match status" value="1"/>
</dbReference>
<evidence type="ECO:0000256" key="2">
    <source>
        <dbReference type="ARBA" id="ARBA00022649"/>
    </source>
</evidence>
<gene>
    <name evidence="3" type="ORF">B4099_3706</name>
</gene>
<dbReference type="GO" id="GO:0003677">
    <property type="term" value="F:DNA binding"/>
    <property type="evidence" value="ECO:0007669"/>
    <property type="project" value="InterPro"/>
</dbReference>
<dbReference type="InterPro" id="IPR003477">
    <property type="entry name" value="PemK-like"/>
</dbReference>
<organism evidence="3 4">
    <name type="scientific">Heyndrickxia coagulans</name>
    <name type="common">Weizmannia coagulans</name>
    <dbReference type="NCBI Taxonomy" id="1398"/>
    <lineage>
        <taxon>Bacteria</taxon>
        <taxon>Bacillati</taxon>
        <taxon>Bacillota</taxon>
        <taxon>Bacilli</taxon>
        <taxon>Bacillales</taxon>
        <taxon>Bacillaceae</taxon>
        <taxon>Heyndrickxia</taxon>
    </lineage>
</organism>
<dbReference type="PATRIC" id="fig|1398.25.peg.2124"/>
<reference evidence="3 4" key="1">
    <citation type="submission" date="2016-01" db="EMBL/GenBank/DDBJ databases">
        <title>Genome Sequences of Twelve Sporeforming Bacillus Species Isolated from Foods.</title>
        <authorList>
            <person name="Berendsen E.M."/>
            <person name="Wells-Bennik M.H."/>
            <person name="Krawcyk A.O."/>
            <person name="De Jong A."/>
            <person name="Holsappel S."/>
            <person name="Eijlander R.T."/>
            <person name="Kuipers O.P."/>
        </authorList>
    </citation>
    <scope>NUCLEOTIDE SEQUENCE [LARGE SCALE GENOMIC DNA]</scope>
    <source>
        <strain evidence="3 4">B4099</strain>
    </source>
</reference>
<accession>A0A150KID3</accession>
<evidence type="ECO:0008006" key="5">
    <source>
        <dbReference type="Google" id="ProtNLM"/>
    </source>
</evidence>
<dbReference type="EMBL" id="LQYI01000032">
    <property type="protein sequence ID" value="KYC71330.1"/>
    <property type="molecule type" value="Genomic_DNA"/>
</dbReference>
<dbReference type="SUPFAM" id="SSF50118">
    <property type="entry name" value="Cell growth inhibitor/plasmid maintenance toxic component"/>
    <property type="match status" value="1"/>
</dbReference>
<dbReference type="AlphaFoldDB" id="A0A150KID3"/>
<sequence length="110" mass="12252">MPETPARGDLIYLDFNPQAGHEQAGRRPGIVLSPKEFNEVTGFLSVCLITHTVRGWGYEVPLPDGLVFDGVILTDQLKNLDWKARNVEIKGQVSEEVVQDCLDKVATFLQ</sequence>
<name>A0A150KID3_HEYCO</name>
<dbReference type="Proteomes" id="UP000075304">
    <property type="component" value="Unassembled WGS sequence"/>
</dbReference>
<comment type="caution">
    <text evidence="3">The sequence shown here is derived from an EMBL/GenBank/DDBJ whole genome shotgun (WGS) entry which is preliminary data.</text>
</comment>